<feature type="compositionally biased region" description="Polar residues" evidence="1">
    <location>
        <begin position="1"/>
        <end position="23"/>
    </location>
</feature>
<organism evidence="2">
    <name type="scientific">Caulobacter sp. 73W</name>
    <dbReference type="NCBI Taxonomy" id="3161137"/>
    <lineage>
        <taxon>Bacteria</taxon>
        <taxon>Pseudomonadati</taxon>
        <taxon>Pseudomonadota</taxon>
        <taxon>Alphaproteobacteria</taxon>
        <taxon>Caulobacterales</taxon>
        <taxon>Caulobacteraceae</taxon>
        <taxon>Caulobacter</taxon>
    </lineage>
</organism>
<name>A0AB39KN86_9CAUL</name>
<accession>A0AB39KN86</accession>
<evidence type="ECO:0000313" key="2">
    <source>
        <dbReference type="EMBL" id="XDO95062.1"/>
    </source>
</evidence>
<protein>
    <submittedName>
        <fullName evidence="2">Uncharacterized protein</fullName>
    </submittedName>
</protein>
<feature type="region of interest" description="Disordered" evidence="1">
    <location>
        <begin position="87"/>
        <end position="113"/>
    </location>
</feature>
<evidence type="ECO:0000256" key="1">
    <source>
        <dbReference type="SAM" id="MobiDB-lite"/>
    </source>
</evidence>
<dbReference type="EMBL" id="CP158375">
    <property type="protein sequence ID" value="XDO95062.1"/>
    <property type="molecule type" value="Genomic_DNA"/>
</dbReference>
<gene>
    <name evidence="2" type="ORF">ABOZ73_09490</name>
</gene>
<sequence>MPHQNTQSPRATAQNAVTGQTPGNDKGVEQNAAVRPEPRAYAAPNVADSTLAAPAAGEIADFMDEDGDFADEFVALQQGGVRANIPVRTEALRGQGPKTRAANRKIVKSGSAD</sequence>
<reference evidence="2" key="1">
    <citation type="submission" date="2024-06" db="EMBL/GenBank/DDBJ databases">
        <title>Caulobacter inopinatus, sp. nov.</title>
        <authorList>
            <person name="Donachie S.P."/>
        </authorList>
    </citation>
    <scope>NUCLEOTIDE SEQUENCE</scope>
    <source>
        <strain evidence="2">73W</strain>
    </source>
</reference>
<dbReference type="AlphaFoldDB" id="A0AB39KN86"/>
<proteinExistence type="predicted"/>
<feature type="region of interest" description="Disordered" evidence="1">
    <location>
        <begin position="1"/>
        <end position="47"/>
    </location>
</feature>
<dbReference type="RefSeq" id="WP_369057916.1">
    <property type="nucleotide sequence ID" value="NZ_CP158375.1"/>
</dbReference>